<name>A0AAX2IGR7_9FLAO</name>
<sequence length="55" mass="6652">MIKITLCILAVYLIYYSGNIYDLFLKKEKKYKVEMEEFSLSEISEQYANLTKMWD</sequence>
<evidence type="ECO:0000313" key="2">
    <source>
        <dbReference type="EMBL" id="SQA87699.1"/>
    </source>
</evidence>
<keyword evidence="1" id="KW-1133">Transmembrane helix</keyword>
<gene>
    <name evidence="2" type="ORF">NCTC11212_00570</name>
</gene>
<dbReference type="AlphaFoldDB" id="A0AAX2IGR7"/>
<dbReference type="EMBL" id="UAVR01000003">
    <property type="protein sequence ID" value="SQA87699.1"/>
    <property type="molecule type" value="Genomic_DNA"/>
</dbReference>
<evidence type="ECO:0000313" key="3">
    <source>
        <dbReference type="Proteomes" id="UP000251937"/>
    </source>
</evidence>
<dbReference type="RefSeq" id="WP_172459111.1">
    <property type="nucleotide sequence ID" value="NZ_UAVR01000003.1"/>
</dbReference>
<comment type="caution">
    <text evidence="2">The sequence shown here is derived from an EMBL/GenBank/DDBJ whole genome shotgun (WGS) entry which is preliminary data.</text>
</comment>
<proteinExistence type="predicted"/>
<organism evidence="2 3">
    <name type="scientific">Chryseobacterium balustinum</name>
    <dbReference type="NCBI Taxonomy" id="246"/>
    <lineage>
        <taxon>Bacteria</taxon>
        <taxon>Pseudomonadati</taxon>
        <taxon>Bacteroidota</taxon>
        <taxon>Flavobacteriia</taxon>
        <taxon>Flavobacteriales</taxon>
        <taxon>Weeksellaceae</taxon>
        <taxon>Chryseobacterium group</taxon>
        <taxon>Chryseobacterium</taxon>
    </lineage>
</organism>
<accession>A0AAX2IGR7</accession>
<keyword evidence="1" id="KW-0472">Membrane</keyword>
<evidence type="ECO:0000256" key="1">
    <source>
        <dbReference type="SAM" id="Phobius"/>
    </source>
</evidence>
<dbReference type="Proteomes" id="UP000251937">
    <property type="component" value="Unassembled WGS sequence"/>
</dbReference>
<reference evidence="2 3" key="1">
    <citation type="submission" date="2018-06" db="EMBL/GenBank/DDBJ databases">
        <authorList>
            <consortium name="Pathogen Informatics"/>
            <person name="Doyle S."/>
        </authorList>
    </citation>
    <scope>NUCLEOTIDE SEQUENCE [LARGE SCALE GENOMIC DNA]</scope>
    <source>
        <strain evidence="2 3">NCTC11212</strain>
    </source>
</reference>
<keyword evidence="1" id="KW-0812">Transmembrane</keyword>
<protein>
    <submittedName>
        <fullName evidence="2">Uncharacterized protein</fullName>
    </submittedName>
</protein>
<feature type="transmembrane region" description="Helical" evidence="1">
    <location>
        <begin position="6"/>
        <end position="25"/>
    </location>
</feature>